<dbReference type="Gene3D" id="3.40.50.1010">
    <property type="entry name" value="5'-nuclease"/>
    <property type="match status" value="1"/>
</dbReference>
<evidence type="ECO:0000313" key="2">
    <source>
        <dbReference type="EMBL" id="OGK39252.1"/>
    </source>
</evidence>
<dbReference type="Proteomes" id="UP000179270">
    <property type="component" value="Unassembled WGS sequence"/>
</dbReference>
<sequence>MNYLLSIISNLEILPYNYDVSRLAGKIIRDTSRYVGFADAAIAATAVVNDAELFTLNKKDFQDIKGIHFFIL</sequence>
<reference evidence="2 3" key="1">
    <citation type="journal article" date="2016" name="Nat. Commun.">
        <title>Thousands of microbial genomes shed light on interconnected biogeochemical processes in an aquifer system.</title>
        <authorList>
            <person name="Anantharaman K."/>
            <person name="Brown C.T."/>
            <person name="Hug L.A."/>
            <person name="Sharon I."/>
            <person name="Castelle C.J."/>
            <person name="Probst A.J."/>
            <person name="Thomas B.C."/>
            <person name="Singh A."/>
            <person name="Wilkins M.J."/>
            <person name="Karaoz U."/>
            <person name="Brodie E.L."/>
            <person name="Williams K.H."/>
            <person name="Hubbard S.S."/>
            <person name="Banfield J.F."/>
        </authorList>
    </citation>
    <scope>NUCLEOTIDE SEQUENCE [LARGE SCALE GENOMIC DNA]</scope>
</reference>
<gene>
    <name evidence="2" type="ORF">A3A74_07515</name>
</gene>
<dbReference type="AlphaFoldDB" id="A0A1F7I7K2"/>
<feature type="domain" description="PIN" evidence="1">
    <location>
        <begin position="6"/>
        <end position="65"/>
    </location>
</feature>
<accession>A0A1F7I7K2</accession>
<comment type="caution">
    <text evidence="2">The sequence shown here is derived from an EMBL/GenBank/DDBJ whole genome shotgun (WGS) entry which is preliminary data.</text>
</comment>
<dbReference type="InterPro" id="IPR029060">
    <property type="entry name" value="PIN-like_dom_sf"/>
</dbReference>
<dbReference type="Pfam" id="PF01850">
    <property type="entry name" value="PIN"/>
    <property type="match status" value="1"/>
</dbReference>
<proteinExistence type="predicted"/>
<dbReference type="SUPFAM" id="SSF88723">
    <property type="entry name" value="PIN domain-like"/>
    <property type="match status" value="1"/>
</dbReference>
<evidence type="ECO:0000313" key="3">
    <source>
        <dbReference type="Proteomes" id="UP000179270"/>
    </source>
</evidence>
<dbReference type="InterPro" id="IPR002716">
    <property type="entry name" value="PIN_dom"/>
</dbReference>
<organism evidence="2 3">
    <name type="scientific">Candidatus Roizmanbacteria bacterium RIFCSPLOWO2_01_FULL_35_13</name>
    <dbReference type="NCBI Taxonomy" id="1802055"/>
    <lineage>
        <taxon>Bacteria</taxon>
        <taxon>Candidatus Roizmaniibacteriota</taxon>
    </lineage>
</organism>
<name>A0A1F7I7K2_9BACT</name>
<evidence type="ECO:0000259" key="1">
    <source>
        <dbReference type="Pfam" id="PF01850"/>
    </source>
</evidence>
<dbReference type="EMBL" id="MGAF01000054">
    <property type="protein sequence ID" value="OGK39252.1"/>
    <property type="molecule type" value="Genomic_DNA"/>
</dbReference>
<protein>
    <recommendedName>
        <fullName evidence="1">PIN domain-containing protein</fullName>
    </recommendedName>
</protein>